<evidence type="ECO:0000313" key="5">
    <source>
        <dbReference type="Proteomes" id="UP000297245"/>
    </source>
</evidence>
<dbReference type="OrthoDB" id="2349068at2759"/>
<dbReference type="InterPro" id="IPR004136">
    <property type="entry name" value="NMO"/>
</dbReference>
<dbReference type="Proteomes" id="UP000297245">
    <property type="component" value="Unassembled WGS sequence"/>
</dbReference>
<sequence>MAFASDGVLSSAVTGAGGFGFFGAGFLSTNDIRANISTARKKLDIKDGEPVPIGIGFIGWILEITEQSDDPRLLNTLAEKPAAIWFAFGTNLGKYIAQVHEYDSKRDHKTIVFVMVNSVEDALKAANEWKADVLVVQGIEAGGHGGSEAPPLLTLLQAAIDATPSGPLIIAAGGISTGAQIAALLTMGASGVVLGTRFLFTEESIYTSAQKKALVEADLIGSTVRTLAFDEVGRTNGWPPKHDGRALVNDIIKDVEVGLDLETRLKKFDESASVGDTSRLIVWAGTGVGLTKNISSAANVVHQLETGTVEALQSQRSLIVI</sequence>
<dbReference type="Gene3D" id="3.20.20.70">
    <property type="entry name" value="Aldolase class I"/>
    <property type="match status" value="1"/>
</dbReference>
<reference evidence="4 5" key="1">
    <citation type="journal article" date="2019" name="Nat. Ecol. Evol.">
        <title>Megaphylogeny resolves global patterns of mushroom evolution.</title>
        <authorList>
            <person name="Varga T."/>
            <person name="Krizsan K."/>
            <person name="Foldi C."/>
            <person name="Dima B."/>
            <person name="Sanchez-Garcia M."/>
            <person name="Sanchez-Ramirez S."/>
            <person name="Szollosi G.J."/>
            <person name="Szarkandi J.G."/>
            <person name="Papp V."/>
            <person name="Albert L."/>
            <person name="Andreopoulos W."/>
            <person name="Angelini C."/>
            <person name="Antonin V."/>
            <person name="Barry K.W."/>
            <person name="Bougher N.L."/>
            <person name="Buchanan P."/>
            <person name="Buyck B."/>
            <person name="Bense V."/>
            <person name="Catcheside P."/>
            <person name="Chovatia M."/>
            <person name="Cooper J."/>
            <person name="Damon W."/>
            <person name="Desjardin D."/>
            <person name="Finy P."/>
            <person name="Geml J."/>
            <person name="Haridas S."/>
            <person name="Hughes K."/>
            <person name="Justo A."/>
            <person name="Karasinski D."/>
            <person name="Kautmanova I."/>
            <person name="Kiss B."/>
            <person name="Kocsube S."/>
            <person name="Kotiranta H."/>
            <person name="LaButti K.M."/>
            <person name="Lechner B.E."/>
            <person name="Liimatainen K."/>
            <person name="Lipzen A."/>
            <person name="Lukacs Z."/>
            <person name="Mihaltcheva S."/>
            <person name="Morgado L.N."/>
            <person name="Niskanen T."/>
            <person name="Noordeloos M.E."/>
            <person name="Ohm R.A."/>
            <person name="Ortiz-Santana B."/>
            <person name="Ovrebo C."/>
            <person name="Racz N."/>
            <person name="Riley R."/>
            <person name="Savchenko A."/>
            <person name="Shiryaev A."/>
            <person name="Soop K."/>
            <person name="Spirin V."/>
            <person name="Szebenyi C."/>
            <person name="Tomsovsky M."/>
            <person name="Tulloss R.E."/>
            <person name="Uehling J."/>
            <person name="Grigoriev I.V."/>
            <person name="Vagvolgyi C."/>
            <person name="Papp T."/>
            <person name="Martin F.M."/>
            <person name="Miettinen O."/>
            <person name="Hibbett D.S."/>
            <person name="Nagy L.G."/>
        </authorList>
    </citation>
    <scope>NUCLEOTIDE SEQUENCE [LARGE SCALE GENOMIC DNA]</scope>
    <source>
        <strain evidence="4 5">CBS 962.96</strain>
    </source>
</reference>
<keyword evidence="5" id="KW-1185">Reference proteome</keyword>
<dbReference type="Pfam" id="PF03060">
    <property type="entry name" value="NMO"/>
    <property type="match status" value="1"/>
</dbReference>
<evidence type="ECO:0000256" key="2">
    <source>
        <dbReference type="ARBA" id="ARBA00022643"/>
    </source>
</evidence>
<dbReference type="PANTHER" id="PTHR32332">
    <property type="entry name" value="2-NITROPROPANE DIOXYGENASE"/>
    <property type="match status" value="1"/>
</dbReference>
<evidence type="ECO:0000313" key="4">
    <source>
        <dbReference type="EMBL" id="THU98238.1"/>
    </source>
</evidence>
<accession>A0A4S8M8P8</accession>
<gene>
    <name evidence="4" type="ORF">K435DRAFT_753200</name>
</gene>
<keyword evidence="2" id="KW-0288">FMN</keyword>
<name>A0A4S8M8P8_DENBC</name>
<dbReference type="CDD" id="cd04730">
    <property type="entry name" value="NPD_like"/>
    <property type="match status" value="1"/>
</dbReference>
<dbReference type="SUPFAM" id="SSF51412">
    <property type="entry name" value="Inosine monophosphate dehydrogenase (IMPDH)"/>
    <property type="match status" value="1"/>
</dbReference>
<dbReference type="GO" id="GO:0018580">
    <property type="term" value="F:nitronate monooxygenase activity"/>
    <property type="evidence" value="ECO:0007669"/>
    <property type="project" value="InterPro"/>
</dbReference>
<protein>
    <submittedName>
        <fullName evidence="4">NPD-domain-containing protein</fullName>
    </submittedName>
</protein>
<dbReference type="AlphaFoldDB" id="A0A4S8M8P8"/>
<proteinExistence type="predicted"/>
<dbReference type="EMBL" id="ML179140">
    <property type="protein sequence ID" value="THU98238.1"/>
    <property type="molecule type" value="Genomic_DNA"/>
</dbReference>
<evidence type="ECO:0000256" key="1">
    <source>
        <dbReference type="ARBA" id="ARBA00022630"/>
    </source>
</evidence>
<organism evidence="4 5">
    <name type="scientific">Dendrothele bispora (strain CBS 962.96)</name>
    <dbReference type="NCBI Taxonomy" id="1314807"/>
    <lineage>
        <taxon>Eukaryota</taxon>
        <taxon>Fungi</taxon>
        <taxon>Dikarya</taxon>
        <taxon>Basidiomycota</taxon>
        <taxon>Agaricomycotina</taxon>
        <taxon>Agaricomycetes</taxon>
        <taxon>Agaricomycetidae</taxon>
        <taxon>Agaricales</taxon>
        <taxon>Agaricales incertae sedis</taxon>
        <taxon>Dendrothele</taxon>
    </lineage>
</organism>
<keyword evidence="1" id="KW-0285">Flavoprotein</keyword>
<dbReference type="PANTHER" id="PTHR32332:SF31">
    <property type="entry name" value="2-NITROPROPANE DIOXYGENASE FAMILY, PUTATIVE (AFU_ORTHOLOGUE AFUA_2G09850)-RELATED"/>
    <property type="match status" value="1"/>
</dbReference>
<evidence type="ECO:0000256" key="3">
    <source>
        <dbReference type="ARBA" id="ARBA00023002"/>
    </source>
</evidence>
<dbReference type="InterPro" id="IPR013785">
    <property type="entry name" value="Aldolase_TIM"/>
</dbReference>
<keyword evidence="3" id="KW-0560">Oxidoreductase</keyword>